<reference evidence="2" key="1">
    <citation type="submission" date="2022-06" db="EMBL/GenBank/DDBJ databases">
        <title>Antifungal cultures and metabolites of lactic acid bacteria for use in dairy fermentations.</title>
        <authorList>
            <person name="Zhao Z."/>
            <person name="Gaenzle M."/>
        </authorList>
    </citation>
    <scope>NUCLEOTIDE SEQUENCE</scope>
    <source>
        <strain evidence="2">FUA3126</strain>
    </source>
</reference>
<protein>
    <recommendedName>
        <fullName evidence="4">Phage tail protein</fullName>
    </recommendedName>
</protein>
<sequence length="208" mass="22037">MADATIQSPTGKPEDKNYLGSIQENYLDEYWEGKTGADGKTIDWKYLADGITNVTPKYTDKKKTAAYMNGGGQERNTVTGVTSSYDISGDRSIGNPAQDDIASMKQKTGSSRERMFRKCQYLQGDDGNLTLHFVETGMGTFTDIDDGGGAADDNGGFKTTMSYNASPATVGPNDTAGLTAAQKDTPCQNAIILGVTVTNAPSASNPTA</sequence>
<dbReference type="EMBL" id="JANDJP010000021">
    <property type="protein sequence ID" value="MDF9914911.1"/>
    <property type="molecule type" value="Genomic_DNA"/>
</dbReference>
<dbReference type="Proteomes" id="UP001152867">
    <property type="component" value="Unassembled WGS sequence"/>
</dbReference>
<gene>
    <name evidence="2" type="ORF">NNA32_11740</name>
</gene>
<comment type="caution">
    <text evidence="2">The sequence shown here is derived from an EMBL/GenBank/DDBJ whole genome shotgun (WGS) entry which is preliminary data.</text>
</comment>
<name>A0ABT6DCS6_9LACO</name>
<evidence type="ECO:0008006" key="4">
    <source>
        <dbReference type="Google" id="ProtNLM"/>
    </source>
</evidence>
<feature type="region of interest" description="Disordered" evidence="1">
    <location>
        <begin position="87"/>
        <end position="109"/>
    </location>
</feature>
<evidence type="ECO:0000313" key="2">
    <source>
        <dbReference type="EMBL" id="MDF9914911.1"/>
    </source>
</evidence>
<proteinExistence type="predicted"/>
<keyword evidence="3" id="KW-1185">Reference proteome</keyword>
<organism evidence="2 3">
    <name type="scientific">Furfurilactobacillus milii</name>
    <dbReference type="NCBI Taxonomy" id="2888272"/>
    <lineage>
        <taxon>Bacteria</taxon>
        <taxon>Bacillati</taxon>
        <taxon>Bacillota</taxon>
        <taxon>Bacilli</taxon>
        <taxon>Lactobacillales</taxon>
        <taxon>Lactobacillaceae</taxon>
        <taxon>Furfurilactobacillus</taxon>
    </lineage>
</organism>
<dbReference type="NCBIfam" id="NF047353">
    <property type="entry name" value="tube_lmo2291"/>
    <property type="match status" value="1"/>
</dbReference>
<evidence type="ECO:0000313" key="3">
    <source>
        <dbReference type="Proteomes" id="UP001152867"/>
    </source>
</evidence>
<dbReference type="RefSeq" id="WP_178943140.1">
    <property type="nucleotide sequence ID" value="NZ_JAIWJG010000018.1"/>
</dbReference>
<accession>A0ABT6DCS6</accession>
<evidence type="ECO:0000256" key="1">
    <source>
        <dbReference type="SAM" id="MobiDB-lite"/>
    </source>
</evidence>